<feature type="compositionally biased region" description="Polar residues" evidence="7">
    <location>
        <begin position="738"/>
        <end position="748"/>
    </location>
</feature>
<feature type="region of interest" description="Disordered" evidence="7">
    <location>
        <begin position="639"/>
        <end position="666"/>
    </location>
</feature>
<feature type="compositionally biased region" description="Low complexity" evidence="7">
    <location>
        <begin position="587"/>
        <end position="606"/>
    </location>
</feature>
<evidence type="ECO:0000313" key="10">
    <source>
        <dbReference type="Proteomes" id="UP000027361"/>
    </source>
</evidence>
<dbReference type="STRING" id="1037660.A0A066VKQ3"/>
<evidence type="ECO:0000256" key="5">
    <source>
        <dbReference type="ARBA" id="ARBA00022737"/>
    </source>
</evidence>
<feature type="compositionally biased region" description="Low complexity" evidence="7">
    <location>
        <begin position="774"/>
        <end position="786"/>
    </location>
</feature>
<evidence type="ECO:0000256" key="2">
    <source>
        <dbReference type="ARBA" id="ARBA00004496"/>
    </source>
</evidence>
<keyword evidence="3" id="KW-0963">Cytoplasm</keyword>
<keyword evidence="10" id="KW-1185">Reference proteome</keyword>
<dbReference type="PROSITE" id="PS50942">
    <property type="entry name" value="ENTH"/>
    <property type="match status" value="1"/>
</dbReference>
<dbReference type="InterPro" id="IPR014712">
    <property type="entry name" value="ANTH_dom_sf"/>
</dbReference>
<dbReference type="Pfam" id="PF07651">
    <property type="entry name" value="ANTH"/>
    <property type="match status" value="1"/>
</dbReference>
<keyword evidence="5" id="KW-0677">Repeat</keyword>
<dbReference type="GO" id="GO:0006900">
    <property type="term" value="P:vesicle budding from membrane"/>
    <property type="evidence" value="ECO:0007669"/>
    <property type="project" value="TreeGrafter"/>
</dbReference>
<dbReference type="GO" id="GO:0000149">
    <property type="term" value="F:SNARE binding"/>
    <property type="evidence" value="ECO:0007669"/>
    <property type="project" value="TreeGrafter"/>
</dbReference>
<dbReference type="AlphaFoldDB" id="A0A066VKQ3"/>
<dbReference type="GO" id="GO:0072583">
    <property type="term" value="P:clathrin-dependent endocytosis"/>
    <property type="evidence" value="ECO:0007669"/>
    <property type="project" value="InterPro"/>
</dbReference>
<dbReference type="GO" id="GO:0005546">
    <property type="term" value="F:phosphatidylinositol-4,5-bisphosphate binding"/>
    <property type="evidence" value="ECO:0007669"/>
    <property type="project" value="TreeGrafter"/>
</dbReference>
<dbReference type="Gene3D" id="1.25.40.90">
    <property type="match status" value="1"/>
</dbReference>
<dbReference type="GO" id="GO:0032050">
    <property type="term" value="F:clathrin heavy chain binding"/>
    <property type="evidence" value="ECO:0007669"/>
    <property type="project" value="TreeGrafter"/>
</dbReference>
<dbReference type="GO" id="GO:0030136">
    <property type="term" value="C:clathrin-coated vesicle"/>
    <property type="evidence" value="ECO:0007669"/>
    <property type="project" value="InterPro"/>
</dbReference>
<dbReference type="InterPro" id="IPR045192">
    <property type="entry name" value="AP180-like"/>
</dbReference>
<evidence type="ECO:0000256" key="1">
    <source>
        <dbReference type="ARBA" id="ARBA00004170"/>
    </source>
</evidence>
<dbReference type="InterPro" id="IPR011417">
    <property type="entry name" value="ANTH_dom"/>
</dbReference>
<dbReference type="HOGENOM" id="CLU_014248_0_0_1"/>
<dbReference type="EMBL" id="JMSN01000073">
    <property type="protein sequence ID" value="KDN42076.1"/>
    <property type="molecule type" value="Genomic_DNA"/>
</dbReference>
<dbReference type="InterPro" id="IPR013809">
    <property type="entry name" value="ENTH"/>
</dbReference>
<dbReference type="GeneID" id="25264849"/>
<dbReference type="SUPFAM" id="SSF89009">
    <property type="entry name" value="GAT-like domain"/>
    <property type="match status" value="1"/>
</dbReference>
<dbReference type="OMA" id="VPNLKHA"/>
<dbReference type="InParanoid" id="A0A066VKQ3"/>
<feature type="region of interest" description="Disordered" evidence="7">
    <location>
        <begin position="884"/>
        <end position="916"/>
    </location>
</feature>
<dbReference type="Proteomes" id="UP000027361">
    <property type="component" value="Unassembled WGS sequence"/>
</dbReference>
<protein>
    <submittedName>
        <fullName evidence="9">ANTH-domain-containing protein</fullName>
    </submittedName>
</protein>
<dbReference type="GO" id="GO:0005905">
    <property type="term" value="C:clathrin-coated pit"/>
    <property type="evidence" value="ECO:0007669"/>
    <property type="project" value="TreeGrafter"/>
</dbReference>
<dbReference type="GO" id="GO:0048268">
    <property type="term" value="P:clathrin coat assembly"/>
    <property type="evidence" value="ECO:0007669"/>
    <property type="project" value="InterPro"/>
</dbReference>
<keyword evidence="4" id="KW-0254">Endocytosis</keyword>
<feature type="compositionally biased region" description="Low complexity" evidence="7">
    <location>
        <begin position="894"/>
        <end position="908"/>
    </location>
</feature>
<organism evidence="9 10">
    <name type="scientific">Tilletiaria anomala (strain ATCC 24038 / CBS 436.72 / UBC 951)</name>
    <dbReference type="NCBI Taxonomy" id="1037660"/>
    <lineage>
        <taxon>Eukaryota</taxon>
        <taxon>Fungi</taxon>
        <taxon>Dikarya</taxon>
        <taxon>Basidiomycota</taxon>
        <taxon>Ustilaginomycotina</taxon>
        <taxon>Exobasidiomycetes</taxon>
        <taxon>Georgefischeriales</taxon>
        <taxon>Tilletiariaceae</taxon>
        <taxon>Tilletiaria</taxon>
    </lineage>
</organism>
<feature type="region of interest" description="Disordered" evidence="7">
    <location>
        <begin position="299"/>
        <end position="344"/>
    </location>
</feature>
<dbReference type="SMART" id="SM00273">
    <property type="entry name" value="ENTH"/>
    <property type="match status" value="1"/>
</dbReference>
<evidence type="ECO:0000256" key="7">
    <source>
        <dbReference type="SAM" id="MobiDB-lite"/>
    </source>
</evidence>
<feature type="compositionally biased region" description="Low complexity" evidence="7">
    <location>
        <begin position="639"/>
        <end position="651"/>
    </location>
</feature>
<evidence type="ECO:0000259" key="8">
    <source>
        <dbReference type="PROSITE" id="PS50942"/>
    </source>
</evidence>
<comment type="caution">
    <text evidence="9">The sequence shown here is derived from an EMBL/GenBank/DDBJ whole genome shotgun (WGS) entry which is preliminary data.</text>
</comment>
<comment type="subcellular location">
    <subcellularLocation>
        <location evidence="2">Cytoplasm</location>
    </subcellularLocation>
    <subcellularLocation>
        <location evidence="1">Membrane</location>
        <topology evidence="1">Peripheral membrane protein</topology>
    </subcellularLocation>
</comment>
<feature type="region of interest" description="Disordered" evidence="7">
    <location>
        <begin position="721"/>
        <end position="786"/>
    </location>
</feature>
<dbReference type="RefSeq" id="XP_013241940.1">
    <property type="nucleotide sequence ID" value="XM_013386486.1"/>
</dbReference>
<reference evidence="9 10" key="1">
    <citation type="submission" date="2014-05" db="EMBL/GenBank/DDBJ databases">
        <title>Draft genome sequence of a rare smut relative, Tilletiaria anomala UBC 951.</title>
        <authorList>
            <consortium name="DOE Joint Genome Institute"/>
            <person name="Toome M."/>
            <person name="Kuo A."/>
            <person name="Henrissat B."/>
            <person name="Lipzen A."/>
            <person name="Tritt A."/>
            <person name="Yoshinaga Y."/>
            <person name="Zane M."/>
            <person name="Barry K."/>
            <person name="Grigoriev I.V."/>
            <person name="Spatafora J.W."/>
            <person name="Aimea M.C."/>
        </authorList>
    </citation>
    <scope>NUCLEOTIDE SEQUENCE [LARGE SCALE GENOMIC DNA]</scope>
    <source>
        <strain evidence="9 10">UBC 951</strain>
    </source>
</reference>
<name>A0A066VKQ3_TILAU</name>
<accession>A0A066VKQ3</accession>
<sequence length="916" mass="94764">MSSTYDKIVKSATKPKGSVVKSKYLDPILASTFAQDRSLLEVCRSLGSRLRERDPVVIYKSLIILHTMIRNGGVENVLSHVLRDETGAQLKILAGRSSSSTTPRAPRIIRAYAAFLDDRVRAFRELGHDVIRSSDSSRENGSGSRENATGDGNRLRRLTVDKGLLREVGITQKVGNAALNCDFFLEDLRDELNLAAFRLSFKDVLVLYAAINEGVINILEHYFEMAKSDAERALELYKRFCTQTEKVVAYMAAARKVSGSLNLTVPSLKHAPLSLAGALQEYLEDPNFEKNRLEYKENKRIADGGAPRKASKGAAKANTSNVKEGEKRAEDEKKVAAPAVKPPTSNQAVQDFFASIESNDANNMFSMGPQDAWAGAYGSFGIQPQITGFPGGMDALQPQMTGYNPFLSGMISQPTGYSGMQLQQPQPFMQPQTTGFLQPQATGFNPFRQSVMVQPAGGFGSVSPFGTFGQPGGTSSMGAANGTHIQPQQSMFPLVNTSQSQSSIASEMMLSANSITIAPSSTATAPAPTLTLASASAPKPSAAVTATPAPKAVLPQKTGSRNPFASPAVSTPPPDVSKPQGLTLAQLASGAGNAPPGGNYGLGANAWDGTDPTKPGGLQPQQTGIMGSVASELAFVKPQQNGNSAGSSASSTVPNQPNGSAGLDSSFAEMNLGALGNGTTTASQSPSTAAVSATPLAAQPTGFGGIKPFKPESSFGASLASNPAFTLPGPDTPGASALSPQLTSNPFTRPNAGAGAGLGPSSSLFGTPSTHSNSLPSGPTATTGTSSFLFAQPSAFGPLMTQATGFGSFSSQQPLSAAASSPFMLSASASQSTQQQQQAIGLSSSFAPASSLAPSGSSALTAQPTGFAGSTIKPFQPTSAFGAAAFGAMPSSPPQQQQGPQPGQQGQQHSAFASLI</sequence>
<dbReference type="CDD" id="cd16988">
    <property type="entry name" value="ANTH_N_YAP180"/>
    <property type="match status" value="1"/>
</dbReference>
<evidence type="ECO:0000256" key="4">
    <source>
        <dbReference type="ARBA" id="ARBA00022583"/>
    </source>
</evidence>
<feature type="region of interest" description="Disordered" evidence="7">
    <location>
        <begin position="133"/>
        <end position="152"/>
    </location>
</feature>
<dbReference type="PANTHER" id="PTHR22951:SF5">
    <property type="entry name" value="PHOSPHATIDYLINOSITOL-BINDING CLATHRIN ASSEMBLY PROTEIN LAP"/>
    <property type="match status" value="1"/>
</dbReference>
<dbReference type="GO" id="GO:0005545">
    <property type="term" value="F:1-phosphatidylinositol binding"/>
    <property type="evidence" value="ECO:0007669"/>
    <property type="project" value="InterPro"/>
</dbReference>
<dbReference type="OrthoDB" id="44015at2759"/>
<gene>
    <name evidence="9" type="ORF">K437DRAFT_258007</name>
</gene>
<keyword evidence="6" id="KW-0472">Membrane</keyword>
<feature type="compositionally biased region" description="Basic and acidic residues" evidence="7">
    <location>
        <begin position="323"/>
        <end position="335"/>
    </location>
</feature>
<feature type="domain" description="ENTH" evidence="8">
    <location>
        <begin position="1"/>
        <end position="130"/>
    </location>
</feature>
<feature type="region of interest" description="Disordered" evidence="7">
    <location>
        <begin position="538"/>
        <end position="623"/>
    </location>
</feature>
<dbReference type="InterPro" id="IPR013182">
    <property type="entry name" value="DUF1720"/>
</dbReference>
<evidence type="ECO:0000313" key="9">
    <source>
        <dbReference type="EMBL" id="KDN42076.1"/>
    </source>
</evidence>
<feature type="compositionally biased region" description="Low complexity" evidence="7">
    <location>
        <begin position="538"/>
        <end position="555"/>
    </location>
</feature>
<dbReference type="PANTHER" id="PTHR22951">
    <property type="entry name" value="CLATHRIN ASSEMBLY PROTEIN"/>
    <property type="match status" value="1"/>
</dbReference>
<dbReference type="InterPro" id="IPR008942">
    <property type="entry name" value="ENTH_VHS"/>
</dbReference>
<dbReference type="SUPFAM" id="SSF48464">
    <property type="entry name" value="ENTH/VHS domain"/>
    <property type="match status" value="1"/>
</dbReference>
<dbReference type="Pfam" id="PF08226">
    <property type="entry name" value="DUF1720"/>
    <property type="match status" value="1"/>
</dbReference>
<evidence type="ECO:0000256" key="3">
    <source>
        <dbReference type="ARBA" id="ARBA00022490"/>
    </source>
</evidence>
<dbReference type="FunFam" id="1.20.58.150:FF:000004">
    <property type="entry name" value="ENTH domain protein"/>
    <property type="match status" value="1"/>
</dbReference>
<proteinExistence type="predicted"/>
<dbReference type="Gene3D" id="1.20.58.150">
    <property type="entry name" value="ANTH domain"/>
    <property type="match status" value="1"/>
</dbReference>
<evidence type="ECO:0000256" key="6">
    <source>
        <dbReference type="ARBA" id="ARBA00023136"/>
    </source>
</evidence>